<dbReference type="EMBL" id="JAUHQC010000010">
    <property type="protein sequence ID" value="MDN4533340.1"/>
    <property type="molecule type" value="Genomic_DNA"/>
</dbReference>
<comment type="caution">
    <text evidence="3">The sequence shown here is derived from an EMBL/GenBank/DDBJ whole genome shotgun (WGS) entry which is preliminary data.</text>
</comment>
<dbReference type="InterPro" id="IPR010035">
    <property type="entry name" value="Thi_S"/>
</dbReference>
<organism evidence="3 5">
    <name type="scientific">Staphylococcus auricularis</name>
    <dbReference type="NCBI Taxonomy" id="29379"/>
    <lineage>
        <taxon>Bacteria</taxon>
        <taxon>Bacillati</taxon>
        <taxon>Bacillota</taxon>
        <taxon>Bacilli</taxon>
        <taxon>Bacillales</taxon>
        <taxon>Staphylococcaceae</taxon>
        <taxon>Staphylococcus</taxon>
    </lineage>
</organism>
<gene>
    <name evidence="3" type="primary">thiS</name>
    <name evidence="4" type="ORF">BU607_06170</name>
    <name evidence="3" type="ORF">CD158_08595</name>
    <name evidence="1" type="ORF">QYH67_06165</name>
    <name evidence="2" type="ORF">QYH67_07155</name>
</gene>
<name>A0AAP8PNK2_9STAP</name>
<evidence type="ECO:0000313" key="5">
    <source>
        <dbReference type="Proteomes" id="UP000242470"/>
    </source>
</evidence>
<evidence type="ECO:0000313" key="2">
    <source>
        <dbReference type="EMBL" id="MDN4533340.1"/>
    </source>
</evidence>
<reference evidence="1" key="4">
    <citation type="submission" date="2023-07" db="EMBL/GenBank/DDBJ databases">
        <title>Evaluation of the beneficial properties of pineapple isolates.</title>
        <authorList>
            <person name="Adefiranye O."/>
        </authorList>
    </citation>
    <scope>NUCLEOTIDE SEQUENCE</scope>
    <source>
        <strain evidence="1">PAPLE_T1</strain>
    </source>
</reference>
<dbReference type="CDD" id="cd00565">
    <property type="entry name" value="Ubl_ThiS"/>
    <property type="match status" value="1"/>
</dbReference>
<protein>
    <submittedName>
        <fullName evidence="1">Sulfur carrier protein ThiS</fullName>
    </submittedName>
    <submittedName>
        <fullName evidence="3">Thiamine biosynthesis protein ThiS</fullName>
    </submittedName>
</protein>
<dbReference type="Proteomes" id="UP000242694">
    <property type="component" value="Unassembled WGS sequence"/>
</dbReference>
<dbReference type="GeneID" id="64981128"/>
<dbReference type="Proteomes" id="UP001171687">
    <property type="component" value="Unassembled WGS sequence"/>
</dbReference>
<sequence length="66" mass="7638">MKCTINGDEFTFDHELSVDDIITHLELDRQRIIVEHNKDLIKKDQFDQRIVKDADTLELLELVGGG</sequence>
<evidence type="ECO:0000313" key="4">
    <source>
        <dbReference type="EMBL" id="PTH18180.1"/>
    </source>
</evidence>
<dbReference type="EMBL" id="PZDI01000023">
    <property type="protein sequence ID" value="PTH18180.1"/>
    <property type="molecule type" value="Genomic_DNA"/>
</dbReference>
<dbReference type="PANTHER" id="PTHR34472:SF1">
    <property type="entry name" value="SULFUR CARRIER PROTEIN THIS"/>
    <property type="match status" value="1"/>
</dbReference>
<dbReference type="EMBL" id="JAUHQC010000009">
    <property type="protein sequence ID" value="MDN4533158.1"/>
    <property type="molecule type" value="Genomic_DNA"/>
</dbReference>
<evidence type="ECO:0000313" key="6">
    <source>
        <dbReference type="Proteomes" id="UP000242694"/>
    </source>
</evidence>
<evidence type="ECO:0000313" key="3">
    <source>
        <dbReference type="EMBL" id="PNZ66380.1"/>
    </source>
</evidence>
<dbReference type="RefSeq" id="WP_059107055.1">
    <property type="nucleotide sequence ID" value="NZ_AP024589.1"/>
</dbReference>
<reference evidence="4" key="3">
    <citation type="submission" date="2018-03" db="EMBL/GenBank/DDBJ databases">
        <authorList>
            <person name="Naushad S."/>
        </authorList>
    </citation>
    <scope>NUCLEOTIDE SEQUENCE</scope>
    <source>
        <strain evidence="4">SNUC 993</strain>
    </source>
</reference>
<dbReference type="SUPFAM" id="SSF54285">
    <property type="entry name" value="MoaD/ThiS"/>
    <property type="match status" value="1"/>
</dbReference>
<dbReference type="InterPro" id="IPR012675">
    <property type="entry name" value="Beta-grasp_dom_sf"/>
</dbReference>
<proteinExistence type="predicted"/>
<dbReference type="PANTHER" id="PTHR34472">
    <property type="entry name" value="SULFUR CARRIER PROTEIN THIS"/>
    <property type="match status" value="1"/>
</dbReference>
<dbReference type="InterPro" id="IPR003749">
    <property type="entry name" value="ThiS/MoaD-like"/>
</dbReference>
<dbReference type="NCBIfam" id="TIGR01683">
    <property type="entry name" value="thiS"/>
    <property type="match status" value="1"/>
</dbReference>
<dbReference type="AlphaFoldDB" id="A0AAP8PNK2"/>
<dbReference type="Proteomes" id="UP000242470">
    <property type="component" value="Unassembled WGS sequence"/>
</dbReference>
<dbReference type="Pfam" id="PF02597">
    <property type="entry name" value="ThiS"/>
    <property type="match status" value="1"/>
</dbReference>
<evidence type="ECO:0000313" key="1">
    <source>
        <dbReference type="EMBL" id="MDN4533158.1"/>
    </source>
</evidence>
<dbReference type="InterPro" id="IPR016155">
    <property type="entry name" value="Mopterin_synth/thiamin_S_b"/>
</dbReference>
<accession>A0AAP8PNK2</accession>
<reference evidence="4 6" key="1">
    <citation type="journal article" date="2016" name="Front. Microbiol.">
        <title>Comprehensive Phylogenetic Analysis of Bovine Non-aureus Staphylococci Species Based on Whole-Genome Sequencing.</title>
        <authorList>
            <person name="Naushad S."/>
            <person name="Barkema H.W."/>
            <person name="Luby C."/>
            <person name="Condas L.A."/>
            <person name="Nobrega D.B."/>
            <person name="Carson D.A."/>
            <person name="De Buck J."/>
        </authorList>
    </citation>
    <scope>NUCLEOTIDE SEQUENCE [LARGE SCALE GENOMIC DNA]</scope>
    <source>
        <strain evidence="4 6">SNUC 993</strain>
    </source>
</reference>
<dbReference type="EMBL" id="PPQW01000065">
    <property type="protein sequence ID" value="PNZ66380.1"/>
    <property type="molecule type" value="Genomic_DNA"/>
</dbReference>
<keyword evidence="6" id="KW-1185">Reference proteome</keyword>
<dbReference type="Gene3D" id="3.10.20.30">
    <property type="match status" value="1"/>
</dbReference>
<reference evidence="3 5" key="2">
    <citation type="submission" date="2017-08" db="EMBL/GenBank/DDBJ databases">
        <title>Draft genome sequences of 64 type strains of genus Staph aureus.</title>
        <authorList>
            <person name="Cole K."/>
            <person name="Golubchik T."/>
            <person name="Russell J."/>
            <person name="Foster D."/>
            <person name="Llewelyn M."/>
            <person name="Wilson D."/>
            <person name="Crook D."/>
            <person name="Paul J."/>
        </authorList>
    </citation>
    <scope>NUCLEOTIDE SEQUENCE [LARGE SCALE GENOMIC DNA]</scope>
    <source>
        <strain evidence="3 5">NCTC 12101</strain>
    </source>
</reference>